<dbReference type="PANTHER" id="PTHR45913:SF19">
    <property type="entry name" value="LOW QUALITY PROTEIN: ZINC FINGER BED DOMAIN-CONTAINING PROTEIN 5-LIKE"/>
    <property type="match status" value="1"/>
</dbReference>
<reference evidence="2" key="1">
    <citation type="submission" date="2025-08" db="UniProtKB">
        <authorList>
            <consortium name="RefSeq"/>
        </authorList>
    </citation>
    <scope>IDENTIFICATION</scope>
</reference>
<keyword evidence="1" id="KW-1185">Reference proteome</keyword>
<dbReference type="RefSeq" id="XP_029646127.1">
    <property type="nucleotide sequence ID" value="XM_029790267.1"/>
</dbReference>
<evidence type="ECO:0000313" key="1">
    <source>
        <dbReference type="Proteomes" id="UP000515154"/>
    </source>
</evidence>
<dbReference type="KEGG" id="osn:115219965"/>
<accession>A0A6P7T795</accession>
<dbReference type="Proteomes" id="UP000515154">
    <property type="component" value="Linkage group LG15"/>
</dbReference>
<name>A0A6P7T795_9MOLL</name>
<dbReference type="PANTHER" id="PTHR45913">
    <property type="entry name" value="EPM2A-INTERACTING PROTEIN 1"/>
    <property type="match status" value="1"/>
</dbReference>
<dbReference type="AlphaFoldDB" id="A0A6P7T795"/>
<organism evidence="1 2">
    <name type="scientific">Octopus sinensis</name>
    <name type="common">East Asian common octopus</name>
    <dbReference type="NCBI Taxonomy" id="2607531"/>
    <lineage>
        <taxon>Eukaryota</taxon>
        <taxon>Metazoa</taxon>
        <taxon>Spiralia</taxon>
        <taxon>Lophotrochozoa</taxon>
        <taxon>Mollusca</taxon>
        <taxon>Cephalopoda</taxon>
        <taxon>Coleoidea</taxon>
        <taxon>Octopodiformes</taxon>
        <taxon>Octopoda</taxon>
        <taxon>Incirrata</taxon>
        <taxon>Octopodidae</taxon>
        <taxon>Octopus</taxon>
    </lineage>
</organism>
<protein>
    <submittedName>
        <fullName evidence="2">Zinc finger BED domain-containing protein 5-like</fullName>
    </submittedName>
</protein>
<evidence type="ECO:0000313" key="2">
    <source>
        <dbReference type="RefSeq" id="XP_029646127.1"/>
    </source>
</evidence>
<sequence length="192" mass="22911">MSSDIDKNLCSNKLKYSPFASQVNESTDIINKAQLLAFIRFIDEEHIRGLDGKKETLREELKEVLNKVVQMVNFIETRPVKSRIFEQLCTDMDSQHKRLLLHTEVRWMSRGKILTRVHELRHELLVFFEEMKQSNFCDLFRSEVWISRLQFLADIFQQLNILNTSMQGKKENIVMSTDKMKAFERKIKIWKR</sequence>
<proteinExistence type="predicted"/>
<gene>
    <name evidence="2" type="primary">LOC115219965</name>
</gene>